<dbReference type="AlphaFoldDB" id="A0ABC8TDG2"/>
<proteinExistence type="predicted"/>
<accession>A0ABC8TDG2</accession>
<reference evidence="1 2" key="1">
    <citation type="submission" date="2024-02" db="EMBL/GenBank/DDBJ databases">
        <authorList>
            <person name="Vignale AGUSTIN F."/>
            <person name="Sosa J E."/>
            <person name="Modenutti C."/>
        </authorList>
    </citation>
    <scope>NUCLEOTIDE SEQUENCE [LARGE SCALE GENOMIC DNA]</scope>
</reference>
<protein>
    <submittedName>
        <fullName evidence="1">Uncharacterized protein</fullName>
    </submittedName>
</protein>
<dbReference type="EMBL" id="CAUOFW020004502">
    <property type="protein sequence ID" value="CAK9165961.1"/>
    <property type="molecule type" value="Genomic_DNA"/>
</dbReference>
<evidence type="ECO:0000313" key="1">
    <source>
        <dbReference type="EMBL" id="CAK9165961.1"/>
    </source>
</evidence>
<name>A0ABC8TDG2_9AQUA</name>
<sequence length="126" mass="14658">MEDLEEEIPTCVKDEDCFEDIQDVYDQLFVEFLKQQKNVLALSEKVNSSEEDRKALHVDLVKSKALLDQVSFLKRECHEIVKSKKNLESNCAKLDKDLHESNELSKRIPQSNEKFHRMLSMGKKCG</sequence>
<gene>
    <name evidence="1" type="ORF">ILEXP_LOCUS35158</name>
</gene>
<evidence type="ECO:0000313" key="2">
    <source>
        <dbReference type="Proteomes" id="UP001642360"/>
    </source>
</evidence>
<organism evidence="1 2">
    <name type="scientific">Ilex paraguariensis</name>
    <name type="common">yerba mate</name>
    <dbReference type="NCBI Taxonomy" id="185542"/>
    <lineage>
        <taxon>Eukaryota</taxon>
        <taxon>Viridiplantae</taxon>
        <taxon>Streptophyta</taxon>
        <taxon>Embryophyta</taxon>
        <taxon>Tracheophyta</taxon>
        <taxon>Spermatophyta</taxon>
        <taxon>Magnoliopsida</taxon>
        <taxon>eudicotyledons</taxon>
        <taxon>Gunneridae</taxon>
        <taxon>Pentapetalae</taxon>
        <taxon>asterids</taxon>
        <taxon>campanulids</taxon>
        <taxon>Aquifoliales</taxon>
        <taxon>Aquifoliaceae</taxon>
        <taxon>Ilex</taxon>
    </lineage>
</organism>
<dbReference type="Proteomes" id="UP001642360">
    <property type="component" value="Unassembled WGS sequence"/>
</dbReference>
<comment type="caution">
    <text evidence="1">The sequence shown here is derived from an EMBL/GenBank/DDBJ whole genome shotgun (WGS) entry which is preliminary data.</text>
</comment>
<keyword evidence="2" id="KW-1185">Reference proteome</keyword>